<feature type="region of interest" description="Disordered" evidence="1">
    <location>
        <begin position="70"/>
        <end position="115"/>
    </location>
</feature>
<feature type="compositionally biased region" description="Low complexity" evidence="1">
    <location>
        <begin position="232"/>
        <end position="244"/>
    </location>
</feature>
<keyword evidence="2" id="KW-1133">Transmembrane helix</keyword>
<feature type="compositionally biased region" description="Pro residues" evidence="1">
    <location>
        <begin position="88"/>
        <end position="99"/>
    </location>
</feature>
<feature type="compositionally biased region" description="Polar residues" evidence="1">
    <location>
        <begin position="250"/>
        <end position="263"/>
    </location>
</feature>
<feature type="transmembrane region" description="Helical" evidence="2">
    <location>
        <begin position="301"/>
        <end position="323"/>
    </location>
</feature>
<feature type="region of interest" description="Disordered" evidence="1">
    <location>
        <begin position="214"/>
        <end position="264"/>
    </location>
</feature>
<protein>
    <submittedName>
        <fullName evidence="3">Uncharacterized protein</fullName>
    </submittedName>
</protein>
<dbReference type="Proteomes" id="UP000283509">
    <property type="component" value="Unassembled WGS sequence"/>
</dbReference>
<name>A0A423T6L0_PENVA</name>
<keyword evidence="2" id="KW-0472">Membrane</keyword>
<evidence type="ECO:0000313" key="3">
    <source>
        <dbReference type="EMBL" id="ROT72134.1"/>
    </source>
</evidence>
<comment type="caution">
    <text evidence="3">The sequence shown here is derived from an EMBL/GenBank/DDBJ whole genome shotgun (WGS) entry which is preliminary data.</text>
</comment>
<accession>A0A423T6L0</accession>
<reference evidence="3 4" key="2">
    <citation type="submission" date="2019-01" db="EMBL/GenBank/DDBJ databases">
        <title>The decoding of complex shrimp genome reveals the adaptation for benthos swimmer, frequently molting mechanism and breeding impact on genome.</title>
        <authorList>
            <person name="Sun Y."/>
            <person name="Gao Y."/>
            <person name="Yu Y."/>
        </authorList>
    </citation>
    <scope>NUCLEOTIDE SEQUENCE [LARGE SCALE GENOMIC DNA]</scope>
    <source>
        <tissue evidence="3">Muscle</tissue>
    </source>
</reference>
<evidence type="ECO:0000256" key="1">
    <source>
        <dbReference type="SAM" id="MobiDB-lite"/>
    </source>
</evidence>
<organism evidence="3 4">
    <name type="scientific">Penaeus vannamei</name>
    <name type="common">Whiteleg shrimp</name>
    <name type="synonym">Litopenaeus vannamei</name>
    <dbReference type="NCBI Taxonomy" id="6689"/>
    <lineage>
        <taxon>Eukaryota</taxon>
        <taxon>Metazoa</taxon>
        <taxon>Ecdysozoa</taxon>
        <taxon>Arthropoda</taxon>
        <taxon>Crustacea</taxon>
        <taxon>Multicrustacea</taxon>
        <taxon>Malacostraca</taxon>
        <taxon>Eumalacostraca</taxon>
        <taxon>Eucarida</taxon>
        <taxon>Decapoda</taxon>
        <taxon>Dendrobranchiata</taxon>
        <taxon>Penaeoidea</taxon>
        <taxon>Penaeidae</taxon>
        <taxon>Penaeus</taxon>
    </lineage>
</organism>
<evidence type="ECO:0000256" key="2">
    <source>
        <dbReference type="SAM" id="Phobius"/>
    </source>
</evidence>
<dbReference type="AlphaFoldDB" id="A0A423T6L0"/>
<evidence type="ECO:0000313" key="4">
    <source>
        <dbReference type="Proteomes" id="UP000283509"/>
    </source>
</evidence>
<gene>
    <name evidence="3" type="ORF">C7M84_009490</name>
</gene>
<keyword evidence="2" id="KW-0812">Transmembrane</keyword>
<reference evidence="3 4" key="1">
    <citation type="submission" date="2018-04" db="EMBL/GenBank/DDBJ databases">
        <authorList>
            <person name="Zhang X."/>
            <person name="Yuan J."/>
            <person name="Li F."/>
            <person name="Xiang J."/>
        </authorList>
    </citation>
    <scope>NUCLEOTIDE SEQUENCE [LARGE SCALE GENOMIC DNA]</scope>
    <source>
        <tissue evidence="3">Muscle</tissue>
    </source>
</reference>
<keyword evidence="4" id="KW-1185">Reference proteome</keyword>
<sequence length="516" mass="57634">METFSSKSLTEIRESISTFRIQKQSEELFERSSSPAQLLQFFLHVSRDLDSPFSSPCSFRLYSSPPINTHRPGPSPIPQDPFIRFSTPPSPPLNHPPPYSSSKHPPPSKHSTPKTAQTRLFSLGLFKNTPPPIGPNRYPRPLTARPPLHHPFYIPPPSLYSSPQFSTVRRQTTASFIITTFITPSPIPPSDPVSEGYIWHLLHHLYLLPQPPAHAPRHRTHPALPLDPPRAPSTSRPRASPVVRSHPHSRTSLPGYQHTTTSPPLRLLPRSAAHGRAHHSRPAAPCLVFWRMRSVVRMSCLFILFAFPLCSGLCLLCSFRFSLSFLSLSPLFLSFAFSLSLSLSFELSSFSLSSLFLSQFSSSALLSFCGENSAIEPHPVCSYDGREHRLGELHLCPRERTQSLGDTWHVNTSRDVKAQLKPPSTTMPKHCHKHLPKHCHEHLPKHCHEHLFVMQKKQHRLKAPSIPVSLQADELRAAVQQGGVSHGSDRGGGRGSLLLLLTCLYVAGSQRGTWLS</sequence>
<proteinExistence type="predicted"/>
<dbReference type="EMBL" id="QCYY01002200">
    <property type="protein sequence ID" value="ROT72134.1"/>
    <property type="molecule type" value="Genomic_DNA"/>
</dbReference>